<protein>
    <submittedName>
        <fullName evidence="2">Uncharacterized protein</fullName>
    </submittedName>
</protein>
<comment type="caution">
    <text evidence="2">The sequence shown here is derived from an EMBL/GenBank/DDBJ whole genome shotgun (WGS) entry which is preliminary data.</text>
</comment>
<organism evidence="2 3">
    <name type="scientific">Alectoria fallacina</name>
    <dbReference type="NCBI Taxonomy" id="1903189"/>
    <lineage>
        <taxon>Eukaryota</taxon>
        <taxon>Fungi</taxon>
        <taxon>Dikarya</taxon>
        <taxon>Ascomycota</taxon>
        <taxon>Pezizomycotina</taxon>
        <taxon>Lecanoromycetes</taxon>
        <taxon>OSLEUM clade</taxon>
        <taxon>Lecanoromycetidae</taxon>
        <taxon>Lecanorales</taxon>
        <taxon>Lecanorineae</taxon>
        <taxon>Parmeliaceae</taxon>
        <taxon>Alectoria</taxon>
    </lineage>
</organism>
<evidence type="ECO:0000256" key="1">
    <source>
        <dbReference type="SAM" id="MobiDB-lite"/>
    </source>
</evidence>
<dbReference type="AlphaFoldDB" id="A0A8H3PKF8"/>
<sequence length="142" mass="14934">MFGFDDAQQAHQDVYGQDGPQPDQPDNQGSFGHEVLAGAAGFEAMRKYQQHEEANGVAENHTMAKDILAGFAGGEADKLVETKGENIYDREKMRRDAQSNASNYYDQQNQGGGGQGGGDSGYGGNQGGDSGYGGNQGGDSGY</sequence>
<feature type="compositionally biased region" description="Low complexity" evidence="1">
    <location>
        <begin position="16"/>
        <end position="29"/>
    </location>
</feature>
<dbReference type="InterPro" id="IPR022234">
    <property type="entry name" value="DUF3759"/>
</dbReference>
<accession>A0A8H3PKF8</accession>
<proteinExistence type="predicted"/>
<feature type="region of interest" description="Disordered" evidence="1">
    <location>
        <begin position="1"/>
        <end position="36"/>
    </location>
</feature>
<dbReference type="Pfam" id="PF12585">
    <property type="entry name" value="DUF3759"/>
    <property type="match status" value="1"/>
</dbReference>
<dbReference type="Proteomes" id="UP000664203">
    <property type="component" value="Unassembled WGS sequence"/>
</dbReference>
<reference evidence="2" key="1">
    <citation type="submission" date="2021-03" db="EMBL/GenBank/DDBJ databases">
        <authorList>
            <person name="Tagirdzhanova G."/>
        </authorList>
    </citation>
    <scope>NUCLEOTIDE SEQUENCE</scope>
</reference>
<dbReference type="EMBL" id="CAJPDR010001012">
    <property type="protein sequence ID" value="CAF9943398.1"/>
    <property type="molecule type" value="Genomic_DNA"/>
</dbReference>
<dbReference type="OrthoDB" id="9895617at2759"/>
<gene>
    <name evidence="2" type="ORF">ALECFALPRED_000291</name>
</gene>
<dbReference type="PANTHER" id="PTHR37450:SF1">
    <property type="entry name" value="CIPC PROTEIN"/>
    <property type="match status" value="1"/>
</dbReference>
<feature type="compositionally biased region" description="Basic and acidic residues" evidence="1">
    <location>
        <begin position="75"/>
        <end position="97"/>
    </location>
</feature>
<keyword evidence="3" id="KW-1185">Reference proteome</keyword>
<name>A0A8H3PKF8_9LECA</name>
<feature type="region of interest" description="Disordered" evidence="1">
    <location>
        <begin position="74"/>
        <end position="142"/>
    </location>
</feature>
<evidence type="ECO:0000313" key="3">
    <source>
        <dbReference type="Proteomes" id="UP000664203"/>
    </source>
</evidence>
<dbReference type="PANTHER" id="PTHR37450">
    <property type="entry name" value="CIPC PROTEIN"/>
    <property type="match status" value="1"/>
</dbReference>
<evidence type="ECO:0000313" key="2">
    <source>
        <dbReference type="EMBL" id="CAF9943398.1"/>
    </source>
</evidence>
<feature type="compositionally biased region" description="Gly residues" evidence="1">
    <location>
        <begin position="110"/>
        <end position="142"/>
    </location>
</feature>